<evidence type="ECO:0000313" key="4">
    <source>
        <dbReference type="Proteomes" id="UP001235939"/>
    </source>
</evidence>
<feature type="region of interest" description="Disordered" evidence="1">
    <location>
        <begin position="206"/>
        <end position="234"/>
    </location>
</feature>
<feature type="domain" description="IRS-type PTB" evidence="2">
    <location>
        <begin position="83"/>
        <end position="151"/>
    </location>
</feature>
<reference evidence="3 4" key="1">
    <citation type="submission" date="2022-01" db="EMBL/GenBank/DDBJ databases">
        <title>A chromosomal length assembly of Cordylochernes scorpioides.</title>
        <authorList>
            <person name="Zeh D."/>
            <person name="Zeh J."/>
        </authorList>
    </citation>
    <scope>NUCLEOTIDE SEQUENCE [LARGE SCALE GENOMIC DNA]</scope>
    <source>
        <strain evidence="3">IN4F17</strain>
        <tissue evidence="3">Whole Body</tissue>
    </source>
</reference>
<dbReference type="InterPro" id="IPR002404">
    <property type="entry name" value="IRS_PTB"/>
</dbReference>
<sequence length="234" mass="25322">MLCALKAQIDWGECTNPPPTAKEYRTVMGGCVAARLASSLSVEAVHTQHCILAGMTAPQSKQAFLALVQSWPLHRASVFEAVQSYTSQWPGALWLAVDQSGLHLLEPRTRNVLASCHYSDIVNYTPSLSSLMVVTGAAGRKASKYIFTTSQVSGVLVESHETIRSRYSSPQNSPQVPALKCVAQAPQIAQLIRDYTRVLAARKTEAAAAHRKKPASASRPTSILYKAPPPTLHC</sequence>
<dbReference type="Gene3D" id="2.30.29.30">
    <property type="entry name" value="Pleckstrin-homology domain (PH domain)/Phosphotyrosine-binding domain (PTB)"/>
    <property type="match status" value="1"/>
</dbReference>
<dbReference type="SUPFAM" id="SSF50729">
    <property type="entry name" value="PH domain-like"/>
    <property type="match status" value="1"/>
</dbReference>
<name>A0ABY6K9E7_9ARAC</name>
<dbReference type="Pfam" id="PF02174">
    <property type="entry name" value="IRS"/>
    <property type="match status" value="1"/>
</dbReference>
<evidence type="ECO:0000259" key="2">
    <source>
        <dbReference type="Pfam" id="PF02174"/>
    </source>
</evidence>
<dbReference type="SUPFAM" id="SSF47031">
    <property type="entry name" value="Second domain of FERM"/>
    <property type="match status" value="1"/>
</dbReference>
<proteinExistence type="predicted"/>
<protein>
    <submittedName>
        <fullName evidence="3">Myo22</fullName>
    </submittedName>
</protein>
<dbReference type="Proteomes" id="UP001235939">
    <property type="component" value="Chromosome 03"/>
</dbReference>
<gene>
    <name evidence="3" type="ORF">LAZ67_3000773</name>
</gene>
<organism evidence="3 4">
    <name type="scientific">Cordylochernes scorpioides</name>
    <dbReference type="NCBI Taxonomy" id="51811"/>
    <lineage>
        <taxon>Eukaryota</taxon>
        <taxon>Metazoa</taxon>
        <taxon>Ecdysozoa</taxon>
        <taxon>Arthropoda</taxon>
        <taxon>Chelicerata</taxon>
        <taxon>Arachnida</taxon>
        <taxon>Pseudoscorpiones</taxon>
        <taxon>Cheliferoidea</taxon>
        <taxon>Chernetidae</taxon>
        <taxon>Cordylochernes</taxon>
    </lineage>
</organism>
<dbReference type="EMBL" id="CP092865">
    <property type="protein sequence ID" value="UYV64453.1"/>
    <property type="molecule type" value="Genomic_DNA"/>
</dbReference>
<accession>A0ABY6K9E7</accession>
<dbReference type="InterPro" id="IPR011993">
    <property type="entry name" value="PH-like_dom_sf"/>
</dbReference>
<dbReference type="InterPro" id="IPR035963">
    <property type="entry name" value="FERM_2"/>
</dbReference>
<keyword evidence="4" id="KW-1185">Reference proteome</keyword>
<evidence type="ECO:0000313" key="3">
    <source>
        <dbReference type="EMBL" id="UYV64453.1"/>
    </source>
</evidence>
<evidence type="ECO:0000256" key="1">
    <source>
        <dbReference type="SAM" id="MobiDB-lite"/>
    </source>
</evidence>